<dbReference type="HAMAP" id="MF_02040">
    <property type="entry name" value="Mrp_NBP35"/>
    <property type="match status" value="1"/>
</dbReference>
<dbReference type="InterPro" id="IPR033756">
    <property type="entry name" value="YlxH/NBP35"/>
</dbReference>
<protein>
    <recommendedName>
        <fullName evidence="6">Iron-sulfur cluster carrier protein</fullName>
    </recommendedName>
</protein>
<evidence type="ECO:0000313" key="7">
    <source>
        <dbReference type="EMBL" id="KJV64281.1"/>
    </source>
</evidence>
<dbReference type="PANTHER" id="PTHR42961:SF2">
    <property type="entry name" value="IRON-SULFUR PROTEIN NUBPL"/>
    <property type="match status" value="1"/>
</dbReference>
<dbReference type="GO" id="GO:0051539">
    <property type="term" value="F:4 iron, 4 sulfur cluster binding"/>
    <property type="evidence" value="ECO:0007669"/>
    <property type="project" value="TreeGrafter"/>
</dbReference>
<evidence type="ECO:0000256" key="4">
    <source>
        <dbReference type="ARBA" id="ARBA00023004"/>
    </source>
</evidence>
<comment type="similarity">
    <text evidence="6">Belongs to the Mrp/NBP35 ATP-binding proteins family.</text>
</comment>
<accession>A0A0F3N966</accession>
<dbReference type="AlphaFoldDB" id="A0A0F3N966"/>
<dbReference type="EMBL" id="LANV01000001">
    <property type="protein sequence ID" value="KJV64281.1"/>
    <property type="molecule type" value="Genomic_DNA"/>
</dbReference>
<evidence type="ECO:0000256" key="5">
    <source>
        <dbReference type="ARBA" id="ARBA00023014"/>
    </source>
</evidence>
<dbReference type="GO" id="GO:0005524">
    <property type="term" value="F:ATP binding"/>
    <property type="evidence" value="ECO:0007669"/>
    <property type="project" value="UniProtKB-UniRule"/>
</dbReference>
<evidence type="ECO:0000256" key="2">
    <source>
        <dbReference type="ARBA" id="ARBA00022741"/>
    </source>
</evidence>
<organism evidence="7 8">
    <name type="scientific">Anaplasma phagocytophilum str. ApMUC09</name>
    <dbReference type="NCBI Taxonomy" id="1359152"/>
    <lineage>
        <taxon>Bacteria</taxon>
        <taxon>Pseudomonadati</taxon>
        <taxon>Pseudomonadota</taxon>
        <taxon>Alphaproteobacteria</taxon>
        <taxon>Rickettsiales</taxon>
        <taxon>Anaplasmataceae</taxon>
        <taxon>Anaplasma</taxon>
        <taxon>phagocytophilum group</taxon>
    </lineage>
</organism>
<dbReference type="InterPro" id="IPR019591">
    <property type="entry name" value="Mrp/NBP35_ATP-bd"/>
</dbReference>
<feature type="binding site" evidence="6">
    <location>
        <begin position="109"/>
        <end position="116"/>
    </location>
    <ligand>
        <name>ATP</name>
        <dbReference type="ChEBI" id="CHEBI:30616"/>
    </ligand>
</feature>
<keyword evidence="3 6" id="KW-0067">ATP-binding</keyword>
<comment type="caution">
    <text evidence="7">The sequence shown here is derived from an EMBL/GenBank/DDBJ whole genome shotgun (WGS) entry which is preliminary data.</text>
</comment>
<keyword evidence="1 6" id="KW-0479">Metal-binding</keyword>
<dbReference type="SUPFAM" id="SSF52540">
    <property type="entry name" value="P-loop containing nucleoside triphosphate hydrolases"/>
    <property type="match status" value="1"/>
</dbReference>
<keyword evidence="2 6" id="KW-0547">Nucleotide-binding</keyword>
<evidence type="ECO:0000313" key="8">
    <source>
        <dbReference type="Proteomes" id="UP000033441"/>
    </source>
</evidence>
<keyword evidence="4 6" id="KW-0408">Iron</keyword>
<dbReference type="GO" id="GO:0016887">
    <property type="term" value="F:ATP hydrolysis activity"/>
    <property type="evidence" value="ECO:0007669"/>
    <property type="project" value="UniProtKB-UniRule"/>
</dbReference>
<comment type="subunit">
    <text evidence="6">Homodimer.</text>
</comment>
<sequence>MLQIMVTEQEVLCVLQDVTDHDTGKKVADIGKLSVTINKSDLGIILHVSEPKSALWEQQFKDNCSTIIKSKIPGISSITVALVTAKQQSNVPKRVKLKGIKNVLLVSSGKGGVGKSTVAAQLALTLSALGYKVALVDADIYGPSIPRLLGIGVLAEVDNDGMMIPVEMHGLQSISIGNIIEDQDKALVWRGPMLTKAINKLIMGTRWAARDYMIIDTPPGTGDVHISLTQGYSITGAVVVSTPHELSVIHAMKTCDMLKSLDVKLLGIVENMSYFLDVDTGKKTHLFGEGGGQEIAERADSTLLGMVSIHPKIHLPSVNKRLSPLDNEFCNAYEKIVANIIRSISS</sequence>
<evidence type="ECO:0000256" key="1">
    <source>
        <dbReference type="ARBA" id="ARBA00022723"/>
    </source>
</evidence>
<comment type="function">
    <text evidence="6">Binds and transfers iron-sulfur (Fe-S) clusters to target apoproteins. Can hydrolyze ATP.</text>
</comment>
<proteinExistence type="inferred from homology"/>
<dbReference type="Proteomes" id="UP000033441">
    <property type="component" value="Unassembled WGS sequence"/>
</dbReference>
<reference evidence="7 8" key="1">
    <citation type="submission" date="2015-02" db="EMBL/GenBank/DDBJ databases">
        <title>Genome Sequencing of Rickettsiales.</title>
        <authorList>
            <person name="Daugherty S.C."/>
            <person name="Su Q."/>
            <person name="Abolude K."/>
            <person name="Beier-Sexton M."/>
            <person name="Carlyon J.A."/>
            <person name="Carter R."/>
            <person name="Day N.P."/>
            <person name="Dumler S.J."/>
            <person name="Dyachenko V."/>
            <person name="Godinez A."/>
            <person name="Kurtti T.J."/>
            <person name="Lichay M."/>
            <person name="Mullins K.E."/>
            <person name="Ott S."/>
            <person name="Pappas-Brown V."/>
            <person name="Paris D.H."/>
            <person name="Patel P."/>
            <person name="Richards A.L."/>
            <person name="Sadzewicz L."/>
            <person name="Sears K."/>
            <person name="Seidman D."/>
            <person name="Sengamalay N."/>
            <person name="Stenos J."/>
            <person name="Tallon L.J."/>
            <person name="Vincent G."/>
            <person name="Fraser C.M."/>
            <person name="Munderloh U."/>
            <person name="Dunning-Hotopp J.C."/>
        </authorList>
    </citation>
    <scope>NUCLEOTIDE SEQUENCE [LARGE SCALE GENOMIC DNA]</scope>
    <source>
        <strain evidence="7 8">ApMUC09</strain>
    </source>
</reference>
<dbReference type="CDD" id="cd02037">
    <property type="entry name" value="Mrp_NBP35"/>
    <property type="match status" value="1"/>
</dbReference>
<keyword evidence="6" id="KW-0378">Hydrolase</keyword>
<dbReference type="PATRIC" id="fig|1359152.3.peg.927"/>
<keyword evidence="5 6" id="KW-0411">Iron-sulfur</keyword>
<dbReference type="InterPro" id="IPR027417">
    <property type="entry name" value="P-loop_NTPase"/>
</dbReference>
<gene>
    <name evidence="7" type="ORF">APHMUC_0887</name>
</gene>
<dbReference type="Pfam" id="PF10609">
    <property type="entry name" value="ParA"/>
    <property type="match status" value="1"/>
</dbReference>
<dbReference type="Gene3D" id="3.40.50.300">
    <property type="entry name" value="P-loop containing nucleotide triphosphate hydrolases"/>
    <property type="match status" value="1"/>
</dbReference>
<dbReference type="PANTHER" id="PTHR42961">
    <property type="entry name" value="IRON-SULFUR PROTEIN NUBPL"/>
    <property type="match status" value="1"/>
</dbReference>
<evidence type="ECO:0000256" key="3">
    <source>
        <dbReference type="ARBA" id="ARBA00022840"/>
    </source>
</evidence>
<dbReference type="GO" id="GO:0046872">
    <property type="term" value="F:metal ion binding"/>
    <property type="evidence" value="ECO:0007669"/>
    <property type="project" value="UniProtKB-KW"/>
</dbReference>
<dbReference type="GO" id="GO:0140663">
    <property type="term" value="F:ATP-dependent FeS chaperone activity"/>
    <property type="evidence" value="ECO:0007669"/>
    <property type="project" value="InterPro"/>
</dbReference>
<name>A0A0F3N966_ANAPH</name>
<dbReference type="GO" id="GO:0016226">
    <property type="term" value="P:iron-sulfur cluster assembly"/>
    <property type="evidence" value="ECO:0007669"/>
    <property type="project" value="InterPro"/>
</dbReference>
<dbReference type="InterPro" id="IPR044304">
    <property type="entry name" value="NUBPL-like"/>
</dbReference>
<evidence type="ECO:0000256" key="6">
    <source>
        <dbReference type="HAMAP-Rule" id="MF_02040"/>
    </source>
</evidence>